<comment type="similarity">
    <text evidence="2">Belongs to the PRP31 family.</text>
</comment>
<keyword evidence="12" id="KW-1185">Reference proteome</keyword>
<comment type="subcellular location">
    <subcellularLocation>
        <location evidence="1">Nucleus</location>
    </subcellularLocation>
</comment>
<dbReference type="GO" id="GO:0045292">
    <property type="term" value="P:mRNA cis splicing, via spliceosome"/>
    <property type="evidence" value="ECO:0007669"/>
    <property type="project" value="EnsemblFungi"/>
</dbReference>
<dbReference type="Proteomes" id="UP000193642">
    <property type="component" value="Unassembled WGS sequence"/>
</dbReference>
<evidence type="ECO:0000256" key="4">
    <source>
        <dbReference type="ARBA" id="ARBA00022728"/>
    </source>
</evidence>
<dbReference type="OrthoDB" id="4771285at2759"/>
<protein>
    <submittedName>
        <fullName evidence="11">Nop domain-containing protein</fullName>
    </submittedName>
</protein>
<keyword evidence="8" id="KW-0687">Ribonucleoprotein</keyword>
<keyword evidence="4" id="KW-0747">Spliceosome</keyword>
<dbReference type="Pfam" id="PF01798">
    <property type="entry name" value="Nop"/>
    <property type="match status" value="1"/>
</dbReference>
<name>A0A1Y2D1C7_9FUNG</name>
<gene>
    <name evidence="11" type="ORF">BCR33DRAFT_732876</name>
</gene>
<dbReference type="InterPro" id="IPR002687">
    <property type="entry name" value="Nop_dom"/>
</dbReference>
<dbReference type="PANTHER" id="PTHR13904:SF0">
    <property type="entry name" value="U4_U6 SMALL NUCLEAR RIBONUCLEOPROTEIN PRP31"/>
    <property type="match status" value="1"/>
</dbReference>
<dbReference type="InterPro" id="IPR036070">
    <property type="entry name" value="Nop_dom_sf"/>
</dbReference>
<dbReference type="EMBL" id="MCGO01000002">
    <property type="protein sequence ID" value="ORY53089.1"/>
    <property type="molecule type" value="Genomic_DNA"/>
</dbReference>
<dbReference type="GO" id="GO:0003723">
    <property type="term" value="F:RNA binding"/>
    <property type="evidence" value="ECO:0007669"/>
    <property type="project" value="UniProtKB-KW"/>
</dbReference>
<dbReference type="InterPro" id="IPR042239">
    <property type="entry name" value="Nop_C"/>
</dbReference>
<evidence type="ECO:0000256" key="5">
    <source>
        <dbReference type="ARBA" id="ARBA00022884"/>
    </source>
</evidence>
<comment type="caution">
    <text evidence="11">The sequence shown here is derived from an EMBL/GenBank/DDBJ whole genome shotgun (WGS) entry which is preliminary data.</text>
</comment>
<organism evidence="11 12">
    <name type="scientific">Rhizoclosmatium globosum</name>
    <dbReference type="NCBI Taxonomy" id="329046"/>
    <lineage>
        <taxon>Eukaryota</taxon>
        <taxon>Fungi</taxon>
        <taxon>Fungi incertae sedis</taxon>
        <taxon>Chytridiomycota</taxon>
        <taxon>Chytridiomycota incertae sedis</taxon>
        <taxon>Chytridiomycetes</taxon>
        <taxon>Chytridiales</taxon>
        <taxon>Chytriomycetaceae</taxon>
        <taxon>Rhizoclosmatium</taxon>
    </lineage>
</organism>
<dbReference type="GO" id="GO:0000244">
    <property type="term" value="P:spliceosomal tri-snRNP complex assembly"/>
    <property type="evidence" value="ECO:0007669"/>
    <property type="project" value="InterPro"/>
</dbReference>
<evidence type="ECO:0000256" key="3">
    <source>
        <dbReference type="ARBA" id="ARBA00022664"/>
    </source>
</evidence>
<evidence type="ECO:0000256" key="8">
    <source>
        <dbReference type="ARBA" id="ARBA00023274"/>
    </source>
</evidence>
<evidence type="ECO:0000259" key="10">
    <source>
        <dbReference type="PROSITE" id="PS51358"/>
    </source>
</evidence>
<dbReference type="InterPro" id="IPR019175">
    <property type="entry name" value="Prp31_C"/>
</dbReference>
<evidence type="ECO:0000256" key="1">
    <source>
        <dbReference type="ARBA" id="ARBA00004123"/>
    </source>
</evidence>
<dbReference type="SMART" id="SM00931">
    <property type="entry name" value="NOSIC"/>
    <property type="match status" value="1"/>
</dbReference>
<dbReference type="InterPro" id="IPR012976">
    <property type="entry name" value="NOSIC"/>
</dbReference>
<dbReference type="GO" id="GO:0046540">
    <property type="term" value="C:U4/U6 x U5 tri-snRNP complex"/>
    <property type="evidence" value="ECO:0007669"/>
    <property type="project" value="EnsemblFungi"/>
</dbReference>
<evidence type="ECO:0000256" key="6">
    <source>
        <dbReference type="ARBA" id="ARBA00023187"/>
    </source>
</evidence>
<keyword evidence="5" id="KW-0694">RNA-binding</keyword>
<keyword evidence="7" id="KW-0539">Nucleus</keyword>
<reference evidence="11 12" key="1">
    <citation type="submission" date="2016-07" db="EMBL/GenBank/DDBJ databases">
        <title>Pervasive Adenine N6-methylation of Active Genes in Fungi.</title>
        <authorList>
            <consortium name="DOE Joint Genome Institute"/>
            <person name="Mondo S.J."/>
            <person name="Dannebaum R.O."/>
            <person name="Kuo R.C."/>
            <person name="Labutti K."/>
            <person name="Haridas S."/>
            <person name="Kuo A."/>
            <person name="Salamov A."/>
            <person name="Ahrendt S.R."/>
            <person name="Lipzen A."/>
            <person name="Sullivan W."/>
            <person name="Andreopoulos W.B."/>
            <person name="Clum A."/>
            <person name="Lindquist E."/>
            <person name="Daum C."/>
            <person name="Ramamoorthy G.K."/>
            <person name="Gryganskyi A."/>
            <person name="Culley D."/>
            <person name="Magnuson J.K."/>
            <person name="James T.Y."/>
            <person name="O'Malley M.A."/>
            <person name="Stajich J.E."/>
            <person name="Spatafora J.W."/>
            <person name="Visel A."/>
            <person name="Grigoriev I.V."/>
        </authorList>
    </citation>
    <scope>NUCLEOTIDE SEQUENCE [LARGE SCALE GENOMIC DNA]</scope>
    <source>
        <strain evidence="11 12">JEL800</strain>
    </source>
</reference>
<evidence type="ECO:0000313" key="12">
    <source>
        <dbReference type="Proteomes" id="UP000193642"/>
    </source>
</evidence>
<keyword evidence="6" id="KW-0508">mRNA splicing</keyword>
<evidence type="ECO:0000313" key="11">
    <source>
        <dbReference type="EMBL" id="ORY53089.1"/>
    </source>
</evidence>
<dbReference type="GO" id="GO:0071011">
    <property type="term" value="C:precatalytic spliceosome"/>
    <property type="evidence" value="ECO:0007669"/>
    <property type="project" value="TreeGrafter"/>
</dbReference>
<dbReference type="Gene3D" id="1.10.246.90">
    <property type="entry name" value="Nop domain"/>
    <property type="match status" value="2"/>
</dbReference>
<dbReference type="InterPro" id="IPR027105">
    <property type="entry name" value="Prp31"/>
</dbReference>
<feature type="domain" description="Nop" evidence="10">
    <location>
        <begin position="147"/>
        <end position="246"/>
    </location>
</feature>
<evidence type="ECO:0000256" key="2">
    <source>
        <dbReference type="ARBA" id="ARBA00005572"/>
    </source>
</evidence>
<accession>A0A1Y2D1C7</accession>
<evidence type="ECO:0000256" key="9">
    <source>
        <dbReference type="SAM" id="MobiDB-lite"/>
    </source>
</evidence>
<dbReference type="AlphaFoldDB" id="A0A1Y2D1C7"/>
<evidence type="ECO:0000256" key="7">
    <source>
        <dbReference type="ARBA" id="ARBA00023242"/>
    </source>
</evidence>
<dbReference type="Pfam" id="PF09785">
    <property type="entry name" value="Prp31_C"/>
    <property type="match status" value="1"/>
</dbReference>
<dbReference type="PANTHER" id="PTHR13904">
    <property type="entry name" value="PRE-MRNA SPLICING FACTOR PRP31"/>
    <property type="match status" value="1"/>
</dbReference>
<proteinExistence type="inferred from homology"/>
<dbReference type="GO" id="GO:0005687">
    <property type="term" value="C:U4 snRNP"/>
    <property type="evidence" value="ECO:0007669"/>
    <property type="project" value="TreeGrafter"/>
</dbReference>
<feature type="region of interest" description="Disordered" evidence="9">
    <location>
        <begin position="245"/>
        <end position="268"/>
    </location>
</feature>
<dbReference type="STRING" id="329046.A0A1Y2D1C7"/>
<sequence length="395" mass="43739">MDEVDDDDNGDIDDEMPDLSKIKNIGSVAQLMSSKRLIEIMQADNTGPVEEDPEYKVLVNANNLLFDVDSEILLVHKFIRDKYSFRFPELETIVPNALDYARVVKKTDTPLDPEALQVVFDACDMALDLETVKRTILDYVESRMQFLAPNLTAILGSTVAAKLMGAVGGLTALRLFAKGQVKHAGYIYYSEMVQMVPKDYRNKAARMLSAKCCLAARLDRAREAPDGNMGRIWRDDIAKKLDKAMEPPPGHAIKALPIPNDGPKKRRGGKRFRAMKEKMAMTEAWKQQNRMSFNTPEEEVLVGDTIEGLGMLGGQTGKLRTMAVDPKKKLKMAKKHRSYSGSTTGTASGLSSSLAFTPVQGIELENPEVLAQARAAMKDDNYFGGFKKKANPASK</sequence>
<dbReference type="PROSITE" id="PS51358">
    <property type="entry name" value="NOP"/>
    <property type="match status" value="1"/>
</dbReference>
<dbReference type="Gene3D" id="1.10.287.4070">
    <property type="match status" value="2"/>
</dbReference>
<dbReference type="SUPFAM" id="SSF89124">
    <property type="entry name" value="Nop domain"/>
    <property type="match status" value="1"/>
</dbReference>
<keyword evidence="3" id="KW-0507">mRNA processing</keyword>